<feature type="transmembrane region" description="Helical" evidence="1">
    <location>
        <begin position="36"/>
        <end position="61"/>
    </location>
</feature>
<gene>
    <name evidence="2" type="ORF">A2855_00045</name>
</gene>
<organism evidence="2 3">
    <name type="scientific">Candidatus Liptonbacteria bacterium RIFCSPHIGHO2_01_FULL_57_28</name>
    <dbReference type="NCBI Taxonomy" id="1798647"/>
    <lineage>
        <taxon>Bacteria</taxon>
        <taxon>Candidatus Liptoniibacteriota</taxon>
    </lineage>
</organism>
<evidence type="ECO:0000313" key="3">
    <source>
        <dbReference type="Proteomes" id="UP000179059"/>
    </source>
</evidence>
<dbReference type="AlphaFoldDB" id="A0A1G2CAL9"/>
<dbReference type="EMBL" id="MHKX01000008">
    <property type="protein sequence ID" value="OGY98453.1"/>
    <property type="molecule type" value="Genomic_DNA"/>
</dbReference>
<reference evidence="2 3" key="1">
    <citation type="journal article" date="2016" name="Nat. Commun.">
        <title>Thousands of microbial genomes shed light on interconnected biogeochemical processes in an aquifer system.</title>
        <authorList>
            <person name="Anantharaman K."/>
            <person name="Brown C.T."/>
            <person name="Hug L.A."/>
            <person name="Sharon I."/>
            <person name="Castelle C.J."/>
            <person name="Probst A.J."/>
            <person name="Thomas B.C."/>
            <person name="Singh A."/>
            <person name="Wilkins M.J."/>
            <person name="Karaoz U."/>
            <person name="Brodie E.L."/>
            <person name="Williams K.H."/>
            <person name="Hubbard S.S."/>
            <person name="Banfield J.F."/>
        </authorList>
    </citation>
    <scope>NUCLEOTIDE SEQUENCE [LARGE SCALE GENOMIC DNA]</scope>
</reference>
<dbReference type="Proteomes" id="UP000179059">
    <property type="component" value="Unassembled WGS sequence"/>
</dbReference>
<accession>A0A1G2CAL9</accession>
<feature type="transmembrane region" description="Helical" evidence="1">
    <location>
        <begin position="68"/>
        <end position="85"/>
    </location>
</feature>
<protein>
    <recommendedName>
        <fullName evidence="4">Rod shape-determining protein MreD</fullName>
    </recommendedName>
</protein>
<feature type="transmembrane region" description="Helical" evidence="1">
    <location>
        <begin position="123"/>
        <end position="146"/>
    </location>
</feature>
<evidence type="ECO:0008006" key="4">
    <source>
        <dbReference type="Google" id="ProtNLM"/>
    </source>
</evidence>
<name>A0A1G2CAL9_9BACT</name>
<proteinExistence type="predicted"/>
<feature type="transmembrane region" description="Helical" evidence="1">
    <location>
        <begin position="91"/>
        <end position="111"/>
    </location>
</feature>
<evidence type="ECO:0000256" key="1">
    <source>
        <dbReference type="SAM" id="Phobius"/>
    </source>
</evidence>
<keyword evidence="1" id="KW-0472">Membrane</keyword>
<dbReference type="STRING" id="1798647.A2855_00045"/>
<keyword evidence="1" id="KW-0812">Transmembrane</keyword>
<evidence type="ECO:0000313" key="2">
    <source>
        <dbReference type="EMBL" id="OGY98453.1"/>
    </source>
</evidence>
<keyword evidence="1" id="KW-1133">Transmembrane helix</keyword>
<comment type="caution">
    <text evidence="2">The sequence shown here is derived from an EMBL/GenBank/DDBJ whole genome shotgun (WGS) entry which is preliminary data.</text>
</comment>
<sequence>MRDTSKFVSAALLVLVALLLTFKLKAALGWSPDVLLPILAVAGFFLDIYALAFLVLLTVWVLNWQTGLPVEMLVLAAAPCAAWLGKRFLPAVPWLTLAAVILAGEVALYALGDASILLGNLGFIISNVVFALLFGLSLMALLEWAYEK</sequence>